<proteinExistence type="predicted"/>
<evidence type="ECO:0000313" key="2">
    <source>
        <dbReference type="Proteomes" id="UP000789901"/>
    </source>
</evidence>
<evidence type="ECO:0000313" key="1">
    <source>
        <dbReference type="EMBL" id="CAG8801612.1"/>
    </source>
</evidence>
<organism evidence="1 2">
    <name type="scientific">Gigaspora margarita</name>
    <dbReference type="NCBI Taxonomy" id="4874"/>
    <lineage>
        <taxon>Eukaryota</taxon>
        <taxon>Fungi</taxon>
        <taxon>Fungi incertae sedis</taxon>
        <taxon>Mucoromycota</taxon>
        <taxon>Glomeromycotina</taxon>
        <taxon>Glomeromycetes</taxon>
        <taxon>Diversisporales</taxon>
        <taxon>Gigasporaceae</taxon>
        <taxon>Gigaspora</taxon>
    </lineage>
</organism>
<keyword evidence="2" id="KW-1185">Reference proteome</keyword>
<feature type="non-terminal residue" evidence="1">
    <location>
        <position position="135"/>
    </location>
</feature>
<dbReference type="Proteomes" id="UP000789901">
    <property type="component" value="Unassembled WGS sequence"/>
</dbReference>
<feature type="non-terminal residue" evidence="1">
    <location>
        <position position="1"/>
    </location>
</feature>
<name>A0ABN7VVM7_GIGMA</name>
<accession>A0ABN7VVM7</accession>
<comment type="caution">
    <text evidence="1">The sequence shown here is derived from an EMBL/GenBank/DDBJ whole genome shotgun (WGS) entry which is preliminary data.</text>
</comment>
<protein>
    <submittedName>
        <fullName evidence="1">18623_t:CDS:1</fullName>
    </submittedName>
</protein>
<gene>
    <name evidence="1" type="ORF">GMARGA_LOCUS23232</name>
</gene>
<reference evidence="1 2" key="1">
    <citation type="submission" date="2021-06" db="EMBL/GenBank/DDBJ databases">
        <authorList>
            <person name="Kallberg Y."/>
            <person name="Tangrot J."/>
            <person name="Rosling A."/>
        </authorList>
    </citation>
    <scope>NUCLEOTIDE SEQUENCE [LARGE SCALE GENOMIC DNA]</scope>
    <source>
        <strain evidence="1 2">120-4 pot B 10/14</strain>
    </source>
</reference>
<sequence length="135" mass="15581">DPLFFFVDESNRLANSICSKKCHVEDLPLTELLEEEKGLDKVEETSKQVITELKLPKNLNSISALKSLKEFPFAKTPKTFKTTEQQTRHFTVLQQKLYKKHCALPYRLLKVLLSSEIEPVLFSMHLDPYLDASMP</sequence>
<dbReference type="EMBL" id="CAJVQB010023336">
    <property type="protein sequence ID" value="CAG8801612.1"/>
    <property type="molecule type" value="Genomic_DNA"/>
</dbReference>